<dbReference type="Pfam" id="PF06152">
    <property type="entry name" value="Phage_min_cap2"/>
    <property type="match status" value="1"/>
</dbReference>
<feature type="coiled-coil region" evidence="1">
    <location>
        <begin position="357"/>
        <end position="384"/>
    </location>
</feature>
<accession>A0A8S5QJR6</accession>
<dbReference type="GO" id="GO:0005198">
    <property type="term" value="F:structural molecule activity"/>
    <property type="evidence" value="ECO:0007669"/>
    <property type="project" value="InterPro"/>
</dbReference>
<sequence length="633" mass="72513">MLTNEQEEIIGEALLPLFQYLEHSVIVDVAQRILATMAYSRTAEIEAQRLQQLGYSPAKIRKAAMKLLQSNPEFRKEVAKNTLEHKKTVKKLLKEILRAAEAAGGQVMQESADLSYLDDLRTWKQAGKEITDNSYLPQLVEAIRKQTNENMKSLAGSTGFNTMSGFETMENLYRRELDKAMIKVCTGTFSREQVIYDTVHSLADSGLRTIDFSSGYSMQLDTAVKLAVRTGSGQIAAKIMDENITRTGENLVYVSKHWGARNTGDGHANHEQWQGRVYYIKEGEDYSSEARRIGQDYITDLWRATGYSADGDHENDPLGLHGYNCRHKHYVWFIGSSLPDEDPQPDPVTIDGKTYDYYQITQKMRTLERKIRALKREREAMAALGQDTKEISGKIKQNIKNYQDFCKDAKIKPDINRLRYECKTSDLTKTKAWEKYNNMTESEKADTYRVDNNVVDMDYINSAEYRKKFDSFSDNSELNNQIYTVAKQILQHRSGTDFEDMYLIHAKSGTIEGSQTESADILQVDYNESLRNAIKNNKEKELIAIHNHPTNILPDGADYVSLGYRKYRQGIIATHNGKVYTYSVGDKPFTSGVLDRRIYKYHGAPHYLSMEEAHVKALETMMEDYGIEWRELK</sequence>
<name>A0A8S5QJR6_9CAUD</name>
<keyword evidence="1" id="KW-0175">Coiled coil</keyword>
<reference evidence="2" key="1">
    <citation type="journal article" date="2021" name="Proc. Natl. Acad. Sci. U.S.A.">
        <title>A Catalog of Tens of Thousands of Viruses from Human Metagenomes Reveals Hidden Associations with Chronic Diseases.</title>
        <authorList>
            <person name="Tisza M.J."/>
            <person name="Buck C.B."/>
        </authorList>
    </citation>
    <scope>NUCLEOTIDE SEQUENCE</scope>
    <source>
        <strain evidence="2">Ctk4d14</strain>
    </source>
</reference>
<dbReference type="InterPro" id="IPR009319">
    <property type="entry name" value="Phage_A118_VSP1"/>
</dbReference>
<evidence type="ECO:0000313" key="2">
    <source>
        <dbReference type="EMBL" id="DAE19067.1"/>
    </source>
</evidence>
<evidence type="ECO:0000256" key="1">
    <source>
        <dbReference type="SAM" id="Coils"/>
    </source>
</evidence>
<organism evidence="2">
    <name type="scientific">Siphoviridae sp. ctk4d14</name>
    <dbReference type="NCBI Taxonomy" id="2825639"/>
    <lineage>
        <taxon>Viruses</taxon>
        <taxon>Duplodnaviria</taxon>
        <taxon>Heunggongvirae</taxon>
        <taxon>Uroviricota</taxon>
        <taxon>Caudoviricetes</taxon>
    </lineage>
</organism>
<protein>
    <submittedName>
        <fullName evidence="2">Minor capsid protein</fullName>
    </submittedName>
</protein>
<proteinExistence type="predicted"/>
<dbReference type="EMBL" id="BK015667">
    <property type="protein sequence ID" value="DAE19067.1"/>
    <property type="molecule type" value="Genomic_DNA"/>
</dbReference>